<dbReference type="GO" id="GO:0022857">
    <property type="term" value="F:transmembrane transporter activity"/>
    <property type="evidence" value="ECO:0007669"/>
    <property type="project" value="TreeGrafter"/>
</dbReference>
<evidence type="ECO:0000256" key="2">
    <source>
        <dbReference type="ARBA" id="ARBA00022448"/>
    </source>
</evidence>
<dbReference type="InterPro" id="IPR055348">
    <property type="entry name" value="DctQ"/>
</dbReference>
<gene>
    <name evidence="10" type="ORF">SDC9_83192</name>
</gene>
<dbReference type="GO" id="GO:0015740">
    <property type="term" value="P:C4-dicarboxylate transport"/>
    <property type="evidence" value="ECO:0007669"/>
    <property type="project" value="TreeGrafter"/>
</dbReference>
<feature type="transmembrane region" description="Helical" evidence="8">
    <location>
        <begin position="119"/>
        <end position="137"/>
    </location>
</feature>
<keyword evidence="4" id="KW-0997">Cell inner membrane</keyword>
<dbReference type="Pfam" id="PF04290">
    <property type="entry name" value="DctQ"/>
    <property type="match status" value="1"/>
</dbReference>
<keyword evidence="3" id="KW-1003">Cell membrane</keyword>
<dbReference type="EMBL" id="VSSQ01007658">
    <property type="protein sequence ID" value="MPM36593.1"/>
    <property type="molecule type" value="Genomic_DNA"/>
</dbReference>
<keyword evidence="7 8" id="KW-0472">Membrane</keyword>
<feature type="transmembrane region" description="Helical" evidence="8">
    <location>
        <begin position="12"/>
        <end position="30"/>
    </location>
</feature>
<feature type="transmembrane region" description="Helical" evidence="8">
    <location>
        <begin position="79"/>
        <end position="107"/>
    </location>
</feature>
<feature type="transmembrane region" description="Helical" evidence="8">
    <location>
        <begin position="50"/>
        <end position="72"/>
    </location>
</feature>
<comment type="subcellular location">
    <subcellularLocation>
        <location evidence="1">Cell inner membrane</location>
        <topology evidence="1">Multi-pass membrane protein</topology>
    </subcellularLocation>
</comment>
<keyword evidence="5 8" id="KW-0812">Transmembrane</keyword>
<reference evidence="10" key="1">
    <citation type="submission" date="2019-08" db="EMBL/GenBank/DDBJ databases">
        <authorList>
            <person name="Kucharzyk K."/>
            <person name="Murdoch R.W."/>
            <person name="Higgins S."/>
            <person name="Loffler F."/>
        </authorList>
    </citation>
    <scope>NUCLEOTIDE SEQUENCE</scope>
</reference>
<keyword evidence="6 8" id="KW-1133">Transmembrane helix</keyword>
<organism evidence="10">
    <name type="scientific">bioreactor metagenome</name>
    <dbReference type="NCBI Taxonomy" id="1076179"/>
    <lineage>
        <taxon>unclassified sequences</taxon>
        <taxon>metagenomes</taxon>
        <taxon>ecological metagenomes</taxon>
    </lineage>
</organism>
<evidence type="ECO:0000256" key="4">
    <source>
        <dbReference type="ARBA" id="ARBA00022519"/>
    </source>
</evidence>
<dbReference type="AlphaFoldDB" id="A0A644ZD02"/>
<evidence type="ECO:0000256" key="6">
    <source>
        <dbReference type="ARBA" id="ARBA00022989"/>
    </source>
</evidence>
<evidence type="ECO:0000313" key="10">
    <source>
        <dbReference type="EMBL" id="MPM36593.1"/>
    </source>
</evidence>
<evidence type="ECO:0000256" key="5">
    <source>
        <dbReference type="ARBA" id="ARBA00022692"/>
    </source>
</evidence>
<dbReference type="PANTHER" id="PTHR35011:SF2">
    <property type="entry name" value="2,3-DIKETO-L-GULONATE TRAP TRANSPORTER SMALL PERMEASE PROTEIN YIAM"/>
    <property type="match status" value="1"/>
</dbReference>
<evidence type="ECO:0000256" key="8">
    <source>
        <dbReference type="SAM" id="Phobius"/>
    </source>
</evidence>
<evidence type="ECO:0000259" key="9">
    <source>
        <dbReference type="Pfam" id="PF04290"/>
    </source>
</evidence>
<name>A0A644ZD02_9ZZZZ</name>
<feature type="domain" description="Tripartite ATP-independent periplasmic transporters DctQ component" evidence="9">
    <location>
        <begin position="20"/>
        <end position="147"/>
    </location>
</feature>
<comment type="caution">
    <text evidence="10">The sequence shown here is derived from an EMBL/GenBank/DDBJ whole genome shotgun (WGS) entry which is preliminary data.</text>
</comment>
<keyword evidence="2" id="KW-0813">Transport</keyword>
<dbReference type="InterPro" id="IPR007387">
    <property type="entry name" value="TRAP_DctQ"/>
</dbReference>
<accession>A0A644ZD02</accession>
<protein>
    <recommendedName>
        <fullName evidence="9">Tripartite ATP-independent periplasmic transporters DctQ component domain-containing protein</fullName>
    </recommendedName>
</protein>
<dbReference type="GO" id="GO:0005886">
    <property type="term" value="C:plasma membrane"/>
    <property type="evidence" value="ECO:0007669"/>
    <property type="project" value="UniProtKB-SubCell"/>
</dbReference>
<evidence type="ECO:0000256" key="1">
    <source>
        <dbReference type="ARBA" id="ARBA00004429"/>
    </source>
</evidence>
<dbReference type="PANTHER" id="PTHR35011">
    <property type="entry name" value="2,3-DIKETO-L-GULONATE TRAP TRANSPORTER SMALL PERMEASE PROTEIN YIAM"/>
    <property type="match status" value="1"/>
</dbReference>
<proteinExistence type="predicted"/>
<sequence length="162" mass="18104">MLNATRKLTNVLVTALFTVLAVVVFIQVIFRQVGFSFPYADELSRYTFVWLIYLGGTITIRNGMNITFDVILDALPKPVWRIVFTLVNLISCAFLAMATVLGSNLAWVNRVQNSSVMKLNMGVVMLAIPLGGLLMLFEQISFYLRKMKEANASSEAVEGEEK</sequence>
<evidence type="ECO:0000256" key="7">
    <source>
        <dbReference type="ARBA" id="ARBA00023136"/>
    </source>
</evidence>
<evidence type="ECO:0000256" key="3">
    <source>
        <dbReference type="ARBA" id="ARBA00022475"/>
    </source>
</evidence>